<evidence type="ECO:0000313" key="2">
    <source>
        <dbReference type="EMBL" id="KAL0579972.1"/>
    </source>
</evidence>
<sequence length="389" mass="40361">MPDNFGIVYSPPPWRAGIGGEGSSNSVFSDSPKGSQQHLPTGPSSIGHKKRQKSFGADSPEVVTIGKYHIQRHATLTYHLHASAQITSDRIGKPSLQQSEQQLQDVLTGASLCVSGRVHALSPEEAGGESSDGNGSGSRRSRRRQQNPGNPFEQYLGQDLEELMVMEAMRLSLLEHEEQQRKEAEDKKKKKGKAGKSESGGSDSGPSNAAGASSSAAAVSTSTNTNSSDTPSSTPSSTSSAGPSQNSLQVGQPSGSRSPSPAAGAQESASNGLNQSNNTSSTPPFSTLAAAMSTTSTASAFLANNRNESPSGAGPSTAVVHDGNADSLEDTSPPRPDISSESVASTLAPQTPGSYEQLPSNPSSPEMSFQEPLIPKKVQGGENHAEYVF</sequence>
<protein>
    <submittedName>
        <fullName evidence="2">SNF1-interacting protein</fullName>
    </submittedName>
</protein>
<proteinExistence type="predicted"/>
<name>A0ABR3FXY2_9AGAR</name>
<dbReference type="EMBL" id="JBAHYK010000043">
    <property type="protein sequence ID" value="KAL0579972.1"/>
    <property type="molecule type" value="Genomic_DNA"/>
</dbReference>
<feature type="compositionally biased region" description="Polar residues" evidence="1">
    <location>
        <begin position="23"/>
        <end position="44"/>
    </location>
</feature>
<feature type="compositionally biased region" description="Low complexity" evidence="1">
    <location>
        <begin position="276"/>
        <end position="303"/>
    </location>
</feature>
<dbReference type="Proteomes" id="UP001465976">
    <property type="component" value="Unassembled WGS sequence"/>
</dbReference>
<reference evidence="2 3" key="1">
    <citation type="submission" date="2024-02" db="EMBL/GenBank/DDBJ databases">
        <title>A draft genome for the cacao thread blight pathogen Marasmius crinis-equi.</title>
        <authorList>
            <person name="Cohen S.P."/>
            <person name="Baruah I.K."/>
            <person name="Amoako-Attah I."/>
            <person name="Bukari Y."/>
            <person name="Meinhardt L.W."/>
            <person name="Bailey B.A."/>
        </authorList>
    </citation>
    <scope>NUCLEOTIDE SEQUENCE [LARGE SCALE GENOMIC DNA]</scope>
    <source>
        <strain evidence="2 3">GH-76</strain>
    </source>
</reference>
<feature type="region of interest" description="Disordered" evidence="1">
    <location>
        <begin position="1"/>
        <end position="58"/>
    </location>
</feature>
<comment type="caution">
    <text evidence="2">The sequence shown here is derived from an EMBL/GenBank/DDBJ whole genome shotgun (WGS) entry which is preliminary data.</text>
</comment>
<feature type="compositionally biased region" description="Basic and acidic residues" evidence="1">
    <location>
        <begin position="174"/>
        <end position="187"/>
    </location>
</feature>
<keyword evidence="3" id="KW-1185">Reference proteome</keyword>
<organism evidence="2 3">
    <name type="scientific">Marasmius crinis-equi</name>
    <dbReference type="NCBI Taxonomy" id="585013"/>
    <lineage>
        <taxon>Eukaryota</taxon>
        <taxon>Fungi</taxon>
        <taxon>Dikarya</taxon>
        <taxon>Basidiomycota</taxon>
        <taxon>Agaricomycotina</taxon>
        <taxon>Agaricomycetes</taxon>
        <taxon>Agaricomycetidae</taxon>
        <taxon>Agaricales</taxon>
        <taxon>Marasmiineae</taxon>
        <taxon>Marasmiaceae</taxon>
        <taxon>Marasmius</taxon>
    </lineage>
</organism>
<evidence type="ECO:0000256" key="1">
    <source>
        <dbReference type="SAM" id="MobiDB-lite"/>
    </source>
</evidence>
<accession>A0ABR3FXY2</accession>
<feature type="compositionally biased region" description="Polar residues" evidence="1">
    <location>
        <begin position="339"/>
        <end position="367"/>
    </location>
</feature>
<evidence type="ECO:0000313" key="3">
    <source>
        <dbReference type="Proteomes" id="UP001465976"/>
    </source>
</evidence>
<feature type="region of interest" description="Disordered" evidence="1">
    <location>
        <begin position="120"/>
        <end position="158"/>
    </location>
</feature>
<gene>
    <name evidence="2" type="primary">SIP5</name>
    <name evidence="2" type="ORF">V5O48_002056</name>
</gene>
<feature type="region of interest" description="Disordered" evidence="1">
    <location>
        <begin position="174"/>
        <end position="389"/>
    </location>
</feature>
<feature type="compositionally biased region" description="Low complexity" evidence="1">
    <location>
        <begin position="197"/>
        <end position="266"/>
    </location>
</feature>